<dbReference type="AlphaFoldDB" id="A0A1V6Z982"/>
<proteinExistence type="inferred from homology"/>
<dbReference type="STRING" id="60175.A0A1V6Z982"/>
<dbReference type="EMBL" id="MOOB01000001">
    <property type="protein sequence ID" value="OQE96236.1"/>
    <property type="molecule type" value="Genomic_DNA"/>
</dbReference>
<evidence type="ECO:0000256" key="1">
    <source>
        <dbReference type="ARBA" id="ARBA00007992"/>
    </source>
</evidence>
<evidence type="ECO:0000256" key="3">
    <source>
        <dbReference type="ARBA" id="ARBA00023033"/>
    </source>
</evidence>
<gene>
    <name evidence="4" type="ORF">PENNAL_c0001G07010</name>
</gene>
<dbReference type="Proteomes" id="UP000191691">
    <property type="component" value="Unassembled WGS sequence"/>
</dbReference>
<keyword evidence="3" id="KW-0503">Monooxygenase</keyword>
<evidence type="ECO:0000256" key="2">
    <source>
        <dbReference type="ARBA" id="ARBA00023002"/>
    </source>
</evidence>
<reference evidence="5" key="1">
    <citation type="journal article" date="2017" name="Nat. Microbiol.">
        <title>Global analysis of biosynthetic gene clusters reveals vast potential of secondary metabolite production in Penicillium species.</title>
        <authorList>
            <person name="Nielsen J.C."/>
            <person name="Grijseels S."/>
            <person name="Prigent S."/>
            <person name="Ji B."/>
            <person name="Dainat J."/>
            <person name="Nielsen K.F."/>
            <person name="Frisvad J.C."/>
            <person name="Workman M."/>
            <person name="Nielsen J."/>
        </authorList>
    </citation>
    <scope>NUCLEOTIDE SEQUENCE [LARGE SCALE GENOMIC DNA]</scope>
    <source>
        <strain evidence="5">IBT 13039</strain>
    </source>
</reference>
<dbReference type="GO" id="GO:0004497">
    <property type="term" value="F:monooxygenase activity"/>
    <property type="evidence" value="ECO:0007669"/>
    <property type="project" value="UniProtKB-KW"/>
</dbReference>
<dbReference type="PANTHER" id="PTHR13789">
    <property type="entry name" value="MONOOXYGENASE"/>
    <property type="match status" value="1"/>
</dbReference>
<accession>A0A1V6Z982</accession>
<keyword evidence="2" id="KW-0560">Oxidoreductase</keyword>
<dbReference type="InterPro" id="IPR036188">
    <property type="entry name" value="FAD/NAD-bd_sf"/>
</dbReference>
<comment type="caution">
    <text evidence="4">The sequence shown here is derived from an EMBL/GenBank/DDBJ whole genome shotgun (WGS) entry which is preliminary data.</text>
</comment>
<sequence length="346" mass="38164">MVSLDRNLSEIWTLVDARSSQSNNHNEQIQFLNSQLQKLVDKVPREEFKSLEPTVVYWLRVHHIRILTHAGTSGPISDSISNPGLTRTLVAAATQSVDLHVQMVTAGEISPLVLPTAIKLLLISLSVMLFAVAHFPDDYGLLYSKHFQTAIDILMQSVVKDPDLNSPGTLEVGDAAHPFLPTSASGGTMAMEDAYSLAACLQIPGNERRVCRNEEADHACADGRFERVSCAQKTGFKNRDLFHNTDWDVVAKNPEVMGKVVGKWLVHHDPEHYAHENYGKCAEHLLSGAQFENTNAAPGYKYKPWTVQELLDASEIGTPVQDEGDWPKIGSGFLTASHLDATIVFN</sequence>
<name>A0A1V6Z982_PENNA</name>
<keyword evidence="5" id="KW-1185">Reference proteome</keyword>
<evidence type="ECO:0000313" key="4">
    <source>
        <dbReference type="EMBL" id="OQE96236.1"/>
    </source>
</evidence>
<dbReference type="Gene3D" id="3.50.50.60">
    <property type="entry name" value="FAD/NAD(P)-binding domain"/>
    <property type="match status" value="1"/>
</dbReference>
<organism evidence="4 5">
    <name type="scientific">Penicillium nalgiovense</name>
    <dbReference type="NCBI Taxonomy" id="60175"/>
    <lineage>
        <taxon>Eukaryota</taxon>
        <taxon>Fungi</taxon>
        <taxon>Dikarya</taxon>
        <taxon>Ascomycota</taxon>
        <taxon>Pezizomycotina</taxon>
        <taxon>Eurotiomycetes</taxon>
        <taxon>Eurotiomycetidae</taxon>
        <taxon>Eurotiales</taxon>
        <taxon>Aspergillaceae</taxon>
        <taxon>Penicillium</taxon>
    </lineage>
</organism>
<dbReference type="SUPFAM" id="SSF51905">
    <property type="entry name" value="FAD/NAD(P)-binding domain"/>
    <property type="match status" value="1"/>
</dbReference>
<dbReference type="PANTHER" id="PTHR13789:SF236">
    <property type="entry name" value="MONOOXYGENASE, PUTATIVE (AFU_ORTHOLOGUE AFUA_6G12060)-RELATED"/>
    <property type="match status" value="1"/>
</dbReference>
<dbReference type="InterPro" id="IPR050493">
    <property type="entry name" value="FAD-dep_Monooxygenase_BioMet"/>
</dbReference>
<evidence type="ECO:0000313" key="5">
    <source>
        <dbReference type="Proteomes" id="UP000191691"/>
    </source>
</evidence>
<comment type="similarity">
    <text evidence="1">Belongs to the paxM FAD-dependent monooxygenase family.</text>
</comment>
<protein>
    <submittedName>
        <fullName evidence="4">Uncharacterized protein</fullName>
    </submittedName>
</protein>